<dbReference type="PANTHER" id="PTHR12137:SF54">
    <property type="entry name" value="CARBOHYDRATE SULFOTRANSFERASE"/>
    <property type="match status" value="1"/>
</dbReference>
<proteinExistence type="predicted"/>
<dbReference type="PANTHER" id="PTHR12137">
    <property type="entry name" value="CARBOHYDRATE SULFOTRANSFERASE"/>
    <property type="match status" value="1"/>
</dbReference>
<dbReference type="EMBL" id="CADCUV010000160">
    <property type="protein sequence ID" value="CAA9432346.1"/>
    <property type="molecule type" value="Genomic_DNA"/>
</dbReference>
<evidence type="ECO:0000256" key="8">
    <source>
        <dbReference type="SAM" id="Coils"/>
    </source>
</evidence>
<evidence type="ECO:0008006" key="10">
    <source>
        <dbReference type="Google" id="ProtNLM"/>
    </source>
</evidence>
<dbReference type="GO" id="GO:0016051">
    <property type="term" value="P:carbohydrate biosynthetic process"/>
    <property type="evidence" value="ECO:0007669"/>
    <property type="project" value="InterPro"/>
</dbReference>
<protein>
    <recommendedName>
        <fullName evidence="10">Sulfotransferase family protein</fullName>
    </recommendedName>
</protein>
<organism evidence="9">
    <name type="scientific">uncultured Rubrobacteraceae bacterium</name>
    <dbReference type="NCBI Taxonomy" id="349277"/>
    <lineage>
        <taxon>Bacteria</taxon>
        <taxon>Bacillati</taxon>
        <taxon>Actinomycetota</taxon>
        <taxon>Rubrobacteria</taxon>
        <taxon>Rubrobacterales</taxon>
        <taxon>Rubrobacteraceae</taxon>
        <taxon>environmental samples</taxon>
    </lineage>
</organism>
<dbReference type="GO" id="GO:0016020">
    <property type="term" value="C:membrane"/>
    <property type="evidence" value="ECO:0007669"/>
    <property type="project" value="InterPro"/>
</dbReference>
<evidence type="ECO:0000256" key="1">
    <source>
        <dbReference type="ARBA" id="ARBA00004323"/>
    </source>
</evidence>
<comment type="subcellular location">
    <subcellularLocation>
        <location evidence="1">Golgi apparatus membrane</location>
        <topology evidence="1">Single-pass type II membrane protein</topology>
    </subcellularLocation>
</comment>
<keyword evidence="3" id="KW-0812">Transmembrane</keyword>
<keyword evidence="8" id="KW-0175">Coiled coil</keyword>
<name>A0A6J4Q550_9ACTN</name>
<dbReference type="AlphaFoldDB" id="A0A6J4Q550"/>
<keyword evidence="2" id="KW-0808">Transferase</keyword>
<evidence type="ECO:0000256" key="3">
    <source>
        <dbReference type="ARBA" id="ARBA00022692"/>
    </source>
</evidence>
<keyword evidence="6" id="KW-0472">Membrane</keyword>
<dbReference type="InterPro" id="IPR018011">
    <property type="entry name" value="Carb_sulfotrans_8-10"/>
</dbReference>
<dbReference type="InterPro" id="IPR005331">
    <property type="entry name" value="Sulfotransferase"/>
</dbReference>
<sequence length="391" mass="45081">MDEFDARTGVTSETTPRGVLRRGLIIEELRLVYVPVSKAACTSLRWLIADLLGLAPESFEDPAKFRTTQGQTIQNVNKWPPEYVIQRADPGWLGEVAEAEDWLRFSVVRDPARRLWSAWQSKVLLRQPGFVKVFEDEPWFPNVPSSPEEVLEGYERFVSALGRKDEDRRPSDPHWRLQTEILGDAPPALNHIGRVETLGDTLKLLGEHVAQFGLELPPTRRENVTPLPYPEGLLGEETVRTIREYYAPDYRAFDYPEPEANSSSEEAARRWRERTDILLDSVGVMISHNERLATLSDSLQNARRQAATARKNNERLGREVAKKDKQIVRQKKETVRFRDRSAYFESRVKSLRESLQEIESSSTWRYSAPLRLLIRKAERAKGRLRRYGTQD</sequence>
<gene>
    <name evidence="9" type="ORF">AVDCRST_MAG22-3386</name>
</gene>
<evidence type="ECO:0000313" key="9">
    <source>
        <dbReference type="EMBL" id="CAA9432346.1"/>
    </source>
</evidence>
<dbReference type="Pfam" id="PF03567">
    <property type="entry name" value="Sulfotransfer_2"/>
    <property type="match status" value="1"/>
</dbReference>
<keyword evidence="4" id="KW-1133">Transmembrane helix</keyword>
<keyword evidence="7" id="KW-0325">Glycoprotein</keyword>
<keyword evidence="5" id="KW-0333">Golgi apparatus</keyword>
<reference evidence="9" key="1">
    <citation type="submission" date="2020-02" db="EMBL/GenBank/DDBJ databases">
        <authorList>
            <person name="Meier V. D."/>
        </authorList>
    </citation>
    <scope>NUCLEOTIDE SEQUENCE</scope>
    <source>
        <strain evidence="9">AVDCRST_MAG22</strain>
    </source>
</reference>
<feature type="coiled-coil region" evidence="8">
    <location>
        <begin position="285"/>
        <end position="333"/>
    </location>
</feature>
<evidence type="ECO:0000256" key="6">
    <source>
        <dbReference type="ARBA" id="ARBA00023136"/>
    </source>
</evidence>
<evidence type="ECO:0000256" key="4">
    <source>
        <dbReference type="ARBA" id="ARBA00022989"/>
    </source>
</evidence>
<evidence type="ECO:0000256" key="5">
    <source>
        <dbReference type="ARBA" id="ARBA00023034"/>
    </source>
</evidence>
<accession>A0A6J4Q550</accession>
<dbReference type="GO" id="GO:0008146">
    <property type="term" value="F:sulfotransferase activity"/>
    <property type="evidence" value="ECO:0007669"/>
    <property type="project" value="InterPro"/>
</dbReference>
<evidence type="ECO:0000256" key="2">
    <source>
        <dbReference type="ARBA" id="ARBA00022679"/>
    </source>
</evidence>
<evidence type="ECO:0000256" key="7">
    <source>
        <dbReference type="ARBA" id="ARBA00023180"/>
    </source>
</evidence>